<feature type="binding site" evidence="2">
    <location>
        <position position="160"/>
    </location>
    <ligand>
        <name>ATP</name>
        <dbReference type="ChEBI" id="CHEBI:30616"/>
    </ligand>
</feature>
<gene>
    <name evidence="2" type="primary">tmcAL</name>
    <name evidence="3" type="ORF">EDD78_101508</name>
</gene>
<keyword evidence="2" id="KW-0436">Ligase</keyword>
<keyword evidence="2" id="KW-0547">Nucleotide-binding</keyword>
<dbReference type="PANTHER" id="PTHR37825:SF1">
    <property type="entry name" value="TRNA(MET) CYTIDINE ACETATE LIGASE"/>
    <property type="match status" value="1"/>
</dbReference>
<keyword evidence="2" id="KW-0694">RNA-binding</keyword>
<dbReference type="GO" id="GO:0005737">
    <property type="term" value="C:cytoplasm"/>
    <property type="evidence" value="ECO:0007669"/>
    <property type="project" value="UniProtKB-SubCell"/>
</dbReference>
<keyword evidence="2" id="KW-0820">tRNA-binding</keyword>
<dbReference type="PANTHER" id="PTHR37825">
    <property type="entry name" value="TRNA(MET) CYTIDINE ACETATE LIGASE"/>
    <property type="match status" value="1"/>
</dbReference>
<dbReference type="GO" id="GO:0005524">
    <property type="term" value="F:ATP binding"/>
    <property type="evidence" value="ECO:0007669"/>
    <property type="project" value="UniProtKB-KW"/>
</dbReference>
<dbReference type="EMBL" id="SLUK01000001">
    <property type="protein sequence ID" value="TCL45525.1"/>
    <property type="molecule type" value="Genomic_DNA"/>
</dbReference>
<protein>
    <recommendedName>
        <fullName evidence="2">tRNA(Met) cytidine acetate ligase</fullName>
        <ecNumber evidence="2">6.3.4.-</ecNumber>
    </recommendedName>
</protein>
<dbReference type="AlphaFoldDB" id="A0A9X8ULQ2"/>
<organism evidence="3 4">
    <name type="scientific">Harryflintia acetispora</name>
    <dbReference type="NCBI Taxonomy" id="1849041"/>
    <lineage>
        <taxon>Bacteria</taxon>
        <taxon>Bacillati</taxon>
        <taxon>Bacillota</taxon>
        <taxon>Clostridia</taxon>
        <taxon>Eubacteriales</taxon>
        <taxon>Oscillospiraceae</taxon>
        <taxon>Harryflintia</taxon>
    </lineage>
</organism>
<accession>A0A9X8ULQ2</accession>
<dbReference type="HAMAP" id="MF_01539">
    <property type="entry name" value="TmcAL"/>
    <property type="match status" value="1"/>
</dbReference>
<comment type="caution">
    <text evidence="3">The sequence shown here is derived from an EMBL/GenBank/DDBJ whole genome shotgun (WGS) entry which is preliminary data.</text>
</comment>
<evidence type="ECO:0000256" key="1">
    <source>
        <dbReference type="ARBA" id="ARBA00022694"/>
    </source>
</evidence>
<dbReference type="EC" id="6.3.4.-" evidence="2"/>
<dbReference type="Proteomes" id="UP000294682">
    <property type="component" value="Unassembled WGS sequence"/>
</dbReference>
<comment type="caution">
    <text evidence="2">Lacks conserved residue(s) required for the propagation of feature annotation.</text>
</comment>
<keyword evidence="4" id="KW-1185">Reference proteome</keyword>
<keyword evidence="2" id="KW-0067">ATP-binding</keyword>
<evidence type="ECO:0000313" key="4">
    <source>
        <dbReference type="Proteomes" id="UP000294682"/>
    </source>
</evidence>
<keyword evidence="1 2" id="KW-0819">tRNA processing</keyword>
<sequence length="401" mass="42103">MRVAGIVAEYNPFHNGHRYQIEATRRAGAECVVAVMSGNFVQRGEPALLGKFTRAAAALSCGVDLVLELPLPFAAAGAQRFARGAVALLDALGCVDTLSFGSECGALPPLLQARLALEDERVRARLRALLKEGQPFAAARQQAVGELFGEEAGALLRQPNNILALEYLGALGSLGSKIEPFTVPRKGAGHDSGAPVGAFASASALRALAVKQGVSALSPYVPAEALACYRGAPVCAPGALELPLLSRLRALAPGELRALPELSEGLEHRLYKAARQARGLGELYALVKSKRYSHARVRRLALAAFLGVRDEDGALPPPYIRVLGYTPAGKELLTASSAALPVGASLRRLQELGGRAQRLALLEAAAGDQYALLCSPRLSCGLDYTHPLIRSAGPHDETCSG</sequence>
<dbReference type="SUPFAM" id="SSF52374">
    <property type="entry name" value="Nucleotidylyl transferase"/>
    <property type="match status" value="1"/>
</dbReference>
<feature type="binding site" evidence="2">
    <location>
        <position position="101"/>
    </location>
    <ligand>
        <name>ATP</name>
        <dbReference type="ChEBI" id="CHEBI:30616"/>
    </ligand>
</feature>
<evidence type="ECO:0000256" key="2">
    <source>
        <dbReference type="HAMAP-Rule" id="MF_01539"/>
    </source>
</evidence>
<comment type="similarity">
    <text evidence="2">Belongs to the TmcAL family.</text>
</comment>
<keyword evidence="2" id="KW-0963">Cytoplasm</keyword>
<dbReference type="GO" id="GO:0016879">
    <property type="term" value="F:ligase activity, forming carbon-nitrogen bonds"/>
    <property type="evidence" value="ECO:0007669"/>
    <property type="project" value="UniProtKB-UniRule"/>
</dbReference>
<feature type="binding site" evidence="2">
    <location>
        <position position="185"/>
    </location>
    <ligand>
        <name>ATP</name>
        <dbReference type="ChEBI" id="CHEBI:30616"/>
    </ligand>
</feature>
<evidence type="ECO:0000313" key="3">
    <source>
        <dbReference type="EMBL" id="TCL45525.1"/>
    </source>
</evidence>
<dbReference type="InterPro" id="IPR008513">
    <property type="entry name" value="tRNA(Met)_cyd_acetate_ligase"/>
</dbReference>
<dbReference type="Gene3D" id="3.40.50.620">
    <property type="entry name" value="HUPs"/>
    <property type="match status" value="1"/>
</dbReference>
<name>A0A9X8ULQ2_9FIRM</name>
<dbReference type="GO" id="GO:0006400">
    <property type="term" value="P:tRNA modification"/>
    <property type="evidence" value="ECO:0007669"/>
    <property type="project" value="UniProtKB-UniRule"/>
</dbReference>
<reference evidence="3 4" key="1">
    <citation type="submission" date="2019-03" db="EMBL/GenBank/DDBJ databases">
        <title>Genomic Encyclopedia of Type Strains, Phase IV (KMG-IV): sequencing the most valuable type-strain genomes for metagenomic binning, comparative biology and taxonomic classification.</title>
        <authorList>
            <person name="Goeker M."/>
        </authorList>
    </citation>
    <scope>NUCLEOTIDE SEQUENCE [LARGE SCALE GENOMIC DNA]</scope>
    <source>
        <strain evidence="3 4">DSM 100433</strain>
    </source>
</reference>
<comment type="catalytic activity">
    <reaction evidence="2">
        <text>cytidine(34) in elongator tRNA(Met) + acetate + ATP = N(4)-acetylcytidine(34) in elongator tRNA(Met) + AMP + diphosphate</text>
        <dbReference type="Rhea" id="RHEA:58144"/>
        <dbReference type="Rhea" id="RHEA-COMP:10693"/>
        <dbReference type="Rhea" id="RHEA-COMP:10694"/>
        <dbReference type="ChEBI" id="CHEBI:30089"/>
        <dbReference type="ChEBI" id="CHEBI:30616"/>
        <dbReference type="ChEBI" id="CHEBI:33019"/>
        <dbReference type="ChEBI" id="CHEBI:74900"/>
        <dbReference type="ChEBI" id="CHEBI:82748"/>
        <dbReference type="ChEBI" id="CHEBI:456215"/>
    </reaction>
</comment>
<feature type="binding site" evidence="2">
    <location>
        <begin position="7"/>
        <end position="20"/>
    </location>
    <ligand>
        <name>ATP</name>
        <dbReference type="ChEBI" id="CHEBI:30616"/>
    </ligand>
</feature>
<proteinExistence type="inferred from homology"/>
<dbReference type="Pfam" id="PF05636">
    <property type="entry name" value="HIGH_NTase1"/>
    <property type="match status" value="1"/>
</dbReference>
<dbReference type="InterPro" id="IPR014729">
    <property type="entry name" value="Rossmann-like_a/b/a_fold"/>
</dbReference>
<comment type="function">
    <text evidence="2">Catalyzes the formation of N(4)-acetylcytidine (ac(4)C) at the wobble position of elongator tRNA(Met), using acetate and ATP as substrates. First activates an acetate ion to form acetyladenylate (Ac-AMP) and then transfers the acetyl group to tRNA to form ac(4)C34.</text>
</comment>
<dbReference type="GO" id="GO:0000049">
    <property type="term" value="F:tRNA binding"/>
    <property type="evidence" value="ECO:0007669"/>
    <property type="project" value="UniProtKB-KW"/>
</dbReference>
<comment type="subcellular location">
    <subcellularLocation>
        <location evidence="2">Cytoplasm</location>
    </subcellularLocation>
</comment>